<organism evidence="2">
    <name type="scientific">Salmonella enterica subsp. enterica serovar Java</name>
    <dbReference type="NCBI Taxonomy" id="224729"/>
    <lineage>
        <taxon>Bacteria</taxon>
        <taxon>Pseudomonadati</taxon>
        <taxon>Pseudomonadota</taxon>
        <taxon>Gammaproteobacteria</taxon>
        <taxon>Enterobacterales</taxon>
        <taxon>Enterobacteriaceae</taxon>
        <taxon>Salmonella</taxon>
    </lineage>
</organism>
<gene>
    <name evidence="2" type="ORF">AU894_19210</name>
</gene>
<dbReference type="Proteomes" id="UP000839644">
    <property type="component" value="Unassembled WGS sequence"/>
</dbReference>
<protein>
    <submittedName>
        <fullName evidence="2">Uncharacterized protein</fullName>
    </submittedName>
</protein>
<dbReference type="EMBL" id="AAAFYZ010000056">
    <property type="protein sequence ID" value="EAB8478309.1"/>
    <property type="molecule type" value="Genomic_DNA"/>
</dbReference>
<evidence type="ECO:0000313" key="2">
    <source>
        <dbReference type="EMBL" id="EAB8478309.1"/>
    </source>
</evidence>
<dbReference type="AlphaFoldDB" id="A0A3Y9C2K1"/>
<sequence>MPYYHGRWHLYDERERREYGERKRQERRQEWHAIWLSRQGLKARLWTDKAIMAFLPPPQKAGPMRAAGYRLPATGDHLCHLRSAGNWLGPSGPGQTRPLPAASLE</sequence>
<comment type="caution">
    <text evidence="2">The sequence shown here is derived from an EMBL/GenBank/DDBJ whole genome shotgun (WGS) entry which is preliminary data.</text>
</comment>
<feature type="region of interest" description="Disordered" evidence="1">
    <location>
        <begin position="85"/>
        <end position="105"/>
    </location>
</feature>
<evidence type="ECO:0000256" key="1">
    <source>
        <dbReference type="SAM" id="MobiDB-lite"/>
    </source>
</evidence>
<reference evidence="2" key="1">
    <citation type="submission" date="2018-08" db="EMBL/GenBank/DDBJ databases">
        <authorList>
            <person name="Ashton P.M."/>
            <person name="Dallman T."/>
            <person name="Nair S."/>
            <person name="De Pinna E."/>
            <person name="Peters T."/>
            <person name="Grant K."/>
        </authorList>
    </citation>
    <scope>NUCLEOTIDE SEQUENCE [LARGE SCALE GENOMIC DNA]</scope>
    <source>
        <strain evidence="2">43913</strain>
    </source>
</reference>
<name>A0A3Y9C2K1_SALEB</name>
<proteinExistence type="predicted"/>
<accession>A0A3Y9C2K1</accession>